<evidence type="ECO:0000313" key="2">
    <source>
        <dbReference type="Proteomes" id="UP000823775"/>
    </source>
</evidence>
<sequence>LDAFCAWVVTLFNSSRVDFIVKDRDTPCNPTQLSQVASTVMSCFSCNHRDIVVRVHEIVFGYSGE</sequence>
<gene>
    <name evidence="1" type="ORF">HAX54_026801</name>
</gene>
<dbReference type="Proteomes" id="UP000823775">
    <property type="component" value="Unassembled WGS sequence"/>
</dbReference>
<name>A0ABS8V435_DATST</name>
<dbReference type="EMBL" id="JACEIK010003258">
    <property type="protein sequence ID" value="MCD9641003.1"/>
    <property type="molecule type" value="Genomic_DNA"/>
</dbReference>
<feature type="non-terminal residue" evidence="1">
    <location>
        <position position="1"/>
    </location>
</feature>
<protein>
    <submittedName>
        <fullName evidence="1">Uncharacterized protein</fullName>
    </submittedName>
</protein>
<evidence type="ECO:0000313" key="1">
    <source>
        <dbReference type="EMBL" id="MCD9641003.1"/>
    </source>
</evidence>
<organism evidence="1 2">
    <name type="scientific">Datura stramonium</name>
    <name type="common">Jimsonweed</name>
    <name type="synonym">Common thornapple</name>
    <dbReference type="NCBI Taxonomy" id="4076"/>
    <lineage>
        <taxon>Eukaryota</taxon>
        <taxon>Viridiplantae</taxon>
        <taxon>Streptophyta</taxon>
        <taxon>Embryophyta</taxon>
        <taxon>Tracheophyta</taxon>
        <taxon>Spermatophyta</taxon>
        <taxon>Magnoliopsida</taxon>
        <taxon>eudicotyledons</taxon>
        <taxon>Gunneridae</taxon>
        <taxon>Pentapetalae</taxon>
        <taxon>asterids</taxon>
        <taxon>lamiids</taxon>
        <taxon>Solanales</taxon>
        <taxon>Solanaceae</taxon>
        <taxon>Solanoideae</taxon>
        <taxon>Datureae</taxon>
        <taxon>Datura</taxon>
    </lineage>
</organism>
<keyword evidence="2" id="KW-1185">Reference proteome</keyword>
<proteinExistence type="predicted"/>
<accession>A0ABS8V435</accession>
<reference evidence="1 2" key="1">
    <citation type="journal article" date="2021" name="BMC Genomics">
        <title>Datura genome reveals duplications of psychoactive alkaloid biosynthetic genes and high mutation rate following tissue culture.</title>
        <authorList>
            <person name="Rajewski A."/>
            <person name="Carter-House D."/>
            <person name="Stajich J."/>
            <person name="Litt A."/>
        </authorList>
    </citation>
    <scope>NUCLEOTIDE SEQUENCE [LARGE SCALE GENOMIC DNA]</scope>
    <source>
        <strain evidence="1">AR-01</strain>
    </source>
</reference>
<comment type="caution">
    <text evidence="1">The sequence shown here is derived from an EMBL/GenBank/DDBJ whole genome shotgun (WGS) entry which is preliminary data.</text>
</comment>